<evidence type="ECO:0000313" key="1">
    <source>
        <dbReference type="Proteomes" id="UP000095286"/>
    </source>
</evidence>
<name>A0AC35TPG9_9BILA</name>
<dbReference type="WBParaSite" id="RSKR_0000254700.1">
    <property type="protein sequence ID" value="RSKR_0000254700.1"/>
    <property type="gene ID" value="RSKR_0000254700"/>
</dbReference>
<sequence length="537" mass="60264">MNTDVGDIKEKRILLGMPPKHGFRRDPNSQIFIHRDKIKGEVARGEKDLRQMVDYRLKRASLNKDQQGTDKKILCKNYDSFASDASSSSGIEDNTRTTAASTYKTDQLLIRSDTLKAAKRRSLVQAEQGPGDSESDNIRRLLVEEQRKGRTHISFAESVLSKDIKKTIEPCRSLSQESGHVSDTIAETAKQKEIGESSDEAFVEEYNSMDKESNDDDLVTKKMNLHHGVTIASSESSSCASDDSLANLKSVDIYDSEPSISPLSVEEHEEESTENFEYEIKGILKKSGERKEKGRIRFDPLVLFFDAALEGQLETVMENALLVKSVSQPNEEGITALHNAICAGYLEVVKYLIGMKADVNAQDSDGWTPLHCAASCNSLPISKILIENGACLYAKTISDFETPFNKLETEEEQYDDCKIYFEIVGKCMGLVNEKRVFAFHDYDAMEEDELTFKKGDSLTVLSKSVGEECWWLCENKATNQKGLVPINFLTLYPTVEMRESHDFKEFCVPNSKESFDKLCSISSPYQRPKISPPPVPN</sequence>
<organism evidence="1 2">
    <name type="scientific">Rhabditophanes sp. KR3021</name>
    <dbReference type="NCBI Taxonomy" id="114890"/>
    <lineage>
        <taxon>Eukaryota</taxon>
        <taxon>Metazoa</taxon>
        <taxon>Ecdysozoa</taxon>
        <taxon>Nematoda</taxon>
        <taxon>Chromadorea</taxon>
        <taxon>Rhabditida</taxon>
        <taxon>Tylenchina</taxon>
        <taxon>Panagrolaimomorpha</taxon>
        <taxon>Strongyloidoidea</taxon>
        <taxon>Alloionematidae</taxon>
        <taxon>Rhabditophanes</taxon>
    </lineage>
</organism>
<dbReference type="Proteomes" id="UP000095286">
    <property type="component" value="Unplaced"/>
</dbReference>
<proteinExistence type="predicted"/>
<accession>A0AC35TPG9</accession>
<reference evidence="2" key="1">
    <citation type="submission" date="2016-11" db="UniProtKB">
        <authorList>
            <consortium name="WormBaseParasite"/>
        </authorList>
    </citation>
    <scope>IDENTIFICATION</scope>
    <source>
        <strain evidence="2">KR3021</strain>
    </source>
</reference>
<protein>
    <submittedName>
        <fullName evidence="2">SH3 domain-containing protein</fullName>
    </submittedName>
</protein>
<evidence type="ECO:0000313" key="2">
    <source>
        <dbReference type="WBParaSite" id="RSKR_0000254700.1"/>
    </source>
</evidence>